<feature type="domain" description="Hemerythrin-like" evidence="2">
    <location>
        <begin position="55"/>
        <end position="171"/>
    </location>
</feature>
<comment type="caution">
    <text evidence="3">The sequence shown here is derived from an EMBL/GenBank/DDBJ whole genome shotgun (WGS) entry which is preliminary data.</text>
</comment>
<dbReference type="Proteomes" id="UP000038010">
    <property type="component" value="Unassembled WGS sequence"/>
</dbReference>
<accession>A0A0N1NY40</accession>
<proteinExistence type="predicted"/>
<evidence type="ECO:0000313" key="4">
    <source>
        <dbReference type="Proteomes" id="UP000038010"/>
    </source>
</evidence>
<dbReference type="InterPro" id="IPR012312">
    <property type="entry name" value="Hemerythrin-like"/>
</dbReference>
<dbReference type="GeneID" id="28732473"/>
<keyword evidence="4" id="KW-1185">Reference proteome</keyword>
<dbReference type="Gene3D" id="1.20.120.520">
    <property type="entry name" value="nmb1532 protein domain like"/>
    <property type="match status" value="1"/>
</dbReference>
<dbReference type="OrthoDB" id="58416at2759"/>
<dbReference type="CDD" id="cd12108">
    <property type="entry name" value="Hr-like"/>
    <property type="match status" value="1"/>
</dbReference>
<dbReference type="InterPro" id="IPR053206">
    <property type="entry name" value="Dimeric_xanthone_biosynth"/>
</dbReference>
<gene>
    <name evidence="3" type="ORF">AB675_11721</name>
</gene>
<protein>
    <recommendedName>
        <fullName evidence="2">Hemerythrin-like domain-containing protein</fullName>
    </recommendedName>
</protein>
<name>A0A0N1NY40_9EURO</name>
<dbReference type="AlphaFoldDB" id="A0A0N1NY40"/>
<evidence type="ECO:0000256" key="1">
    <source>
        <dbReference type="SAM" id="MobiDB-lite"/>
    </source>
</evidence>
<evidence type="ECO:0000259" key="2">
    <source>
        <dbReference type="Pfam" id="PF01814"/>
    </source>
</evidence>
<feature type="region of interest" description="Disordered" evidence="1">
    <location>
        <begin position="1"/>
        <end position="23"/>
    </location>
</feature>
<dbReference type="Pfam" id="PF01814">
    <property type="entry name" value="Hemerythrin"/>
    <property type="match status" value="1"/>
</dbReference>
<sequence length="275" mass="31156">MATNVKVIAGDPSQGRTKSSPFEHPYALIPTPSLPTDGSKPHGALLNAVEMFLVHNILIRAINSILYHAPLVKLHDDIKDFLHFCEVFVDFTNLHHDSEEEHIFPEWARACGQPDIMNENVAEHTTFHAGLQELRNYAKQTRDDTTRHSSEEVIRIIDSFAPALTTHLRNEIPTVLQMQQYPNGDEQRKIFAKGVEKGAAQADNTTQIPFALGCHDAGFEGGKHRFPSLPWFVIMGVVWWYGGTHKATWRFCLAICIVGQRRRSFEIVVSEHTRR</sequence>
<dbReference type="RefSeq" id="XP_017995370.1">
    <property type="nucleotide sequence ID" value="XM_018140592.1"/>
</dbReference>
<evidence type="ECO:0000313" key="3">
    <source>
        <dbReference type="EMBL" id="KPI35407.1"/>
    </source>
</evidence>
<dbReference type="PANTHER" id="PTHR38048:SF2">
    <property type="entry name" value="HEMERYTHRIN-LIKE DOMAIN-CONTAINING PROTEIN"/>
    <property type="match status" value="1"/>
</dbReference>
<organism evidence="3 4">
    <name type="scientific">Cyphellophora attinorum</name>
    <dbReference type="NCBI Taxonomy" id="1664694"/>
    <lineage>
        <taxon>Eukaryota</taxon>
        <taxon>Fungi</taxon>
        <taxon>Dikarya</taxon>
        <taxon>Ascomycota</taxon>
        <taxon>Pezizomycotina</taxon>
        <taxon>Eurotiomycetes</taxon>
        <taxon>Chaetothyriomycetidae</taxon>
        <taxon>Chaetothyriales</taxon>
        <taxon>Cyphellophoraceae</taxon>
        <taxon>Cyphellophora</taxon>
    </lineage>
</organism>
<dbReference type="EMBL" id="LFJN01000040">
    <property type="protein sequence ID" value="KPI35407.1"/>
    <property type="molecule type" value="Genomic_DNA"/>
</dbReference>
<dbReference type="PANTHER" id="PTHR38048">
    <property type="entry name" value="EXPRESSED PROTEIN"/>
    <property type="match status" value="1"/>
</dbReference>
<dbReference type="STRING" id="1664694.A0A0N1NY40"/>
<dbReference type="VEuPathDB" id="FungiDB:AB675_11721"/>
<reference evidence="3 4" key="1">
    <citation type="submission" date="2015-06" db="EMBL/GenBank/DDBJ databases">
        <title>Draft genome of the ant-associated black yeast Phialophora attae CBS 131958.</title>
        <authorList>
            <person name="Moreno L.F."/>
            <person name="Stielow B.J."/>
            <person name="de Hoog S."/>
            <person name="Vicente V.A."/>
            <person name="Weiss V.A."/>
            <person name="de Vries M."/>
            <person name="Cruz L.M."/>
            <person name="Souza E.M."/>
        </authorList>
    </citation>
    <scope>NUCLEOTIDE SEQUENCE [LARGE SCALE GENOMIC DNA]</scope>
    <source>
        <strain evidence="3 4">CBS 131958</strain>
    </source>
</reference>